<keyword evidence="1" id="KW-0175">Coiled coil</keyword>
<dbReference type="InterPro" id="IPR050855">
    <property type="entry name" value="NDM-1-like"/>
</dbReference>
<comment type="caution">
    <text evidence="3">The sequence shown here is derived from an EMBL/GenBank/DDBJ whole genome shotgun (WGS) entry which is preliminary data.</text>
</comment>
<protein>
    <submittedName>
        <fullName evidence="3">MBL fold metallo-hydrolase</fullName>
    </submittedName>
</protein>
<feature type="domain" description="Metallo-beta-lactamase" evidence="2">
    <location>
        <begin position="30"/>
        <end position="227"/>
    </location>
</feature>
<evidence type="ECO:0000313" key="4">
    <source>
        <dbReference type="Proteomes" id="UP000451471"/>
    </source>
</evidence>
<proteinExistence type="predicted"/>
<dbReference type="PANTHER" id="PTHR42951:SF4">
    <property type="entry name" value="ACYL-COENZYME A THIOESTERASE MBLAC2"/>
    <property type="match status" value="1"/>
</dbReference>
<dbReference type="Proteomes" id="UP000451471">
    <property type="component" value="Unassembled WGS sequence"/>
</dbReference>
<sequence>MAIGDLVEVETGSCEDLHFLDVGMYDTPEYGGVYVLDAERPAVVETGLGTRAADILDAMARVGIAPEDLDVVAVTHVHLDHAGGAGHLARACENAEVVVHETGAPHLADPSRLVEGTKAAVEDQWQYYDDPIPVPHERIREVTDGDVVDLGDHELRVHHAPGHAPHQVVFEDPANDAVFAADAAGIYVPQLDDVVQTTPPAQFHFERALTDVDLLRELAPETLLFTHFGSAETDGLLDRYEAVLSEWVADVEAAREELGDDEAVIERFQRETEMGDVWSERKARAETRLNTRGVLGYLDYRDRDD</sequence>
<evidence type="ECO:0000259" key="2">
    <source>
        <dbReference type="SMART" id="SM00849"/>
    </source>
</evidence>
<evidence type="ECO:0000313" key="3">
    <source>
        <dbReference type="EMBL" id="MWG34290.1"/>
    </source>
</evidence>
<keyword evidence="3" id="KW-0378">Hydrolase</keyword>
<reference evidence="3 4" key="1">
    <citation type="submission" date="2019-12" db="EMBL/GenBank/DDBJ databases">
        <title>Halocatena pleomorpha gen. nov. sp. nov., an extremely halophilic archaeon of family Halobacteriaceae isolated from saltpan soil.</title>
        <authorList>
            <person name="Pal Y."/>
            <person name="Verma A."/>
            <person name="Krishnamurthi S."/>
            <person name="Kumar P."/>
        </authorList>
    </citation>
    <scope>NUCLEOTIDE SEQUENCE [LARGE SCALE GENOMIC DNA]</scope>
    <source>
        <strain evidence="3 4">JCM 16495</strain>
    </source>
</reference>
<dbReference type="PANTHER" id="PTHR42951">
    <property type="entry name" value="METALLO-BETA-LACTAMASE DOMAIN-CONTAINING"/>
    <property type="match status" value="1"/>
</dbReference>
<dbReference type="SMART" id="SM00849">
    <property type="entry name" value="Lactamase_B"/>
    <property type="match status" value="1"/>
</dbReference>
<dbReference type="Gene3D" id="3.60.15.10">
    <property type="entry name" value="Ribonuclease Z/Hydroxyacylglutathione hydrolase-like"/>
    <property type="match status" value="1"/>
</dbReference>
<dbReference type="InterPro" id="IPR036866">
    <property type="entry name" value="RibonucZ/Hydroxyglut_hydro"/>
</dbReference>
<dbReference type="AlphaFoldDB" id="A0A6B0GI46"/>
<dbReference type="InterPro" id="IPR037482">
    <property type="entry name" value="ST1585_MBL-fold"/>
</dbReference>
<keyword evidence="4" id="KW-1185">Reference proteome</keyword>
<dbReference type="OrthoDB" id="197151at2157"/>
<dbReference type="Pfam" id="PF00753">
    <property type="entry name" value="Lactamase_B"/>
    <property type="match status" value="1"/>
</dbReference>
<name>A0A6B0GI46_9EURY</name>
<evidence type="ECO:0000256" key="1">
    <source>
        <dbReference type="SAM" id="Coils"/>
    </source>
</evidence>
<gene>
    <name evidence="3" type="ORF">GQS65_07265</name>
</gene>
<dbReference type="CDD" id="cd07726">
    <property type="entry name" value="ST1585-like_MBL-fold"/>
    <property type="match status" value="1"/>
</dbReference>
<dbReference type="SUPFAM" id="SSF56281">
    <property type="entry name" value="Metallo-hydrolase/oxidoreductase"/>
    <property type="match status" value="1"/>
</dbReference>
<dbReference type="GO" id="GO:0016787">
    <property type="term" value="F:hydrolase activity"/>
    <property type="evidence" value="ECO:0007669"/>
    <property type="project" value="UniProtKB-KW"/>
</dbReference>
<organism evidence="3 4">
    <name type="scientific">Halomarina oriensis</name>
    <dbReference type="NCBI Taxonomy" id="671145"/>
    <lineage>
        <taxon>Archaea</taxon>
        <taxon>Methanobacteriati</taxon>
        <taxon>Methanobacteriota</taxon>
        <taxon>Stenosarchaea group</taxon>
        <taxon>Halobacteria</taxon>
        <taxon>Halobacteriales</taxon>
        <taxon>Natronomonadaceae</taxon>
        <taxon>Halomarina</taxon>
    </lineage>
</organism>
<feature type="coiled-coil region" evidence="1">
    <location>
        <begin position="237"/>
        <end position="271"/>
    </location>
</feature>
<accession>A0A6B0GI46</accession>
<dbReference type="RefSeq" id="WP_158203992.1">
    <property type="nucleotide sequence ID" value="NZ_WSZK01000015.1"/>
</dbReference>
<dbReference type="InterPro" id="IPR001279">
    <property type="entry name" value="Metallo-B-lactamas"/>
</dbReference>
<dbReference type="EMBL" id="WSZK01000015">
    <property type="protein sequence ID" value="MWG34290.1"/>
    <property type="molecule type" value="Genomic_DNA"/>
</dbReference>